<evidence type="ECO:0000313" key="1">
    <source>
        <dbReference type="EMBL" id="KAH7111693.1"/>
    </source>
</evidence>
<organism evidence="1 2">
    <name type="scientific">Dactylonectria estremocensis</name>
    <dbReference type="NCBI Taxonomy" id="1079267"/>
    <lineage>
        <taxon>Eukaryota</taxon>
        <taxon>Fungi</taxon>
        <taxon>Dikarya</taxon>
        <taxon>Ascomycota</taxon>
        <taxon>Pezizomycotina</taxon>
        <taxon>Sordariomycetes</taxon>
        <taxon>Hypocreomycetidae</taxon>
        <taxon>Hypocreales</taxon>
        <taxon>Nectriaceae</taxon>
        <taxon>Dactylonectria</taxon>
    </lineage>
</organism>
<dbReference type="Proteomes" id="UP000717696">
    <property type="component" value="Unassembled WGS sequence"/>
</dbReference>
<keyword evidence="2" id="KW-1185">Reference proteome</keyword>
<dbReference type="PANTHER" id="PTHR35605">
    <property type="entry name" value="ECP2 EFFECTOR PROTEIN DOMAIN-CONTAINING PROTEIN-RELATED"/>
    <property type="match status" value="1"/>
</dbReference>
<proteinExistence type="predicted"/>
<evidence type="ECO:0000313" key="2">
    <source>
        <dbReference type="Proteomes" id="UP000717696"/>
    </source>
</evidence>
<dbReference type="OrthoDB" id="3552888at2759"/>
<dbReference type="EMBL" id="JAGMUU010000054">
    <property type="protein sequence ID" value="KAH7111693.1"/>
    <property type="molecule type" value="Genomic_DNA"/>
</dbReference>
<reference evidence="1" key="1">
    <citation type="journal article" date="2021" name="Nat. Commun.">
        <title>Genetic determinants of endophytism in the Arabidopsis root mycobiome.</title>
        <authorList>
            <person name="Mesny F."/>
            <person name="Miyauchi S."/>
            <person name="Thiergart T."/>
            <person name="Pickel B."/>
            <person name="Atanasova L."/>
            <person name="Karlsson M."/>
            <person name="Huettel B."/>
            <person name="Barry K.W."/>
            <person name="Haridas S."/>
            <person name="Chen C."/>
            <person name="Bauer D."/>
            <person name="Andreopoulos W."/>
            <person name="Pangilinan J."/>
            <person name="LaButti K."/>
            <person name="Riley R."/>
            <person name="Lipzen A."/>
            <person name="Clum A."/>
            <person name="Drula E."/>
            <person name="Henrissat B."/>
            <person name="Kohler A."/>
            <person name="Grigoriev I.V."/>
            <person name="Martin F.M."/>
            <person name="Hacquard S."/>
        </authorList>
    </citation>
    <scope>NUCLEOTIDE SEQUENCE</scope>
    <source>
        <strain evidence="1">MPI-CAGE-AT-0021</strain>
    </source>
</reference>
<sequence>MEGLPEGYSVFEPQWEVETSVGGPIVILNGIIEQVYAQLLDINPHYDMEFGISEDIDFEKCTDFLKAKTSCWDMNMRYVANRGSILNGPGNCRRVSCLYRSAIWWCNNSKKVKTLSVFRSIADGAQRVVNKCSYGAKTLGKVDYLIDWAVVVNYVNC</sequence>
<comment type="caution">
    <text evidence="1">The sequence shown here is derived from an EMBL/GenBank/DDBJ whole genome shotgun (WGS) entry which is preliminary data.</text>
</comment>
<accession>A0A9P9I8B5</accession>
<dbReference type="PANTHER" id="PTHR35605:SF1">
    <property type="entry name" value="ECP2 EFFECTOR PROTEIN DOMAIN-CONTAINING PROTEIN-RELATED"/>
    <property type="match status" value="1"/>
</dbReference>
<dbReference type="AlphaFoldDB" id="A0A9P9I8B5"/>
<gene>
    <name evidence="1" type="ORF">B0J13DRAFT_590953</name>
</gene>
<protein>
    <submittedName>
        <fullName evidence="1">Uncharacterized protein</fullName>
    </submittedName>
</protein>
<name>A0A9P9I8B5_9HYPO</name>